<keyword evidence="3 8" id="KW-1133">Transmembrane helix</keyword>
<keyword evidence="2 8" id="KW-0812">Transmembrane</keyword>
<comment type="similarity">
    <text evidence="6">Belongs to the TIM14 family.</text>
</comment>
<reference evidence="10" key="2">
    <citation type="submission" date="2020-09" db="EMBL/GenBank/DDBJ databases">
        <authorList>
            <person name="Sun Q."/>
            <person name="Zhou Y."/>
        </authorList>
    </citation>
    <scope>NUCLEOTIDE SEQUENCE</scope>
    <source>
        <strain evidence="10">CGMCC 1.15425</strain>
    </source>
</reference>
<evidence type="ECO:0000259" key="9">
    <source>
        <dbReference type="PROSITE" id="PS50076"/>
    </source>
</evidence>
<evidence type="ECO:0000256" key="3">
    <source>
        <dbReference type="ARBA" id="ARBA00022989"/>
    </source>
</evidence>
<evidence type="ECO:0000256" key="4">
    <source>
        <dbReference type="ARBA" id="ARBA00023136"/>
    </source>
</evidence>
<dbReference type="Gene3D" id="1.10.287.110">
    <property type="entry name" value="DnaJ domain"/>
    <property type="match status" value="1"/>
</dbReference>
<proteinExistence type="inferred from homology"/>
<organism evidence="10 11">
    <name type="scientific">Pseudohongiella nitratireducens</name>
    <dbReference type="NCBI Taxonomy" id="1768907"/>
    <lineage>
        <taxon>Bacteria</taxon>
        <taxon>Pseudomonadati</taxon>
        <taxon>Pseudomonadota</taxon>
        <taxon>Gammaproteobacteria</taxon>
        <taxon>Pseudomonadales</taxon>
        <taxon>Pseudohongiellaceae</taxon>
        <taxon>Pseudohongiella</taxon>
    </lineage>
</organism>
<accession>A0A916QL04</accession>
<dbReference type="GO" id="GO:0016020">
    <property type="term" value="C:membrane"/>
    <property type="evidence" value="ECO:0007669"/>
    <property type="project" value="UniProtKB-SubCell"/>
</dbReference>
<feature type="transmembrane region" description="Helical" evidence="8">
    <location>
        <begin position="34"/>
        <end position="54"/>
    </location>
</feature>
<evidence type="ECO:0000256" key="6">
    <source>
        <dbReference type="ARBA" id="ARBA00038105"/>
    </source>
</evidence>
<dbReference type="InterPro" id="IPR036869">
    <property type="entry name" value="J_dom_sf"/>
</dbReference>
<evidence type="ECO:0000313" key="10">
    <source>
        <dbReference type="EMBL" id="GFZ79161.1"/>
    </source>
</evidence>
<evidence type="ECO:0000313" key="11">
    <source>
        <dbReference type="Proteomes" id="UP000627715"/>
    </source>
</evidence>
<evidence type="ECO:0000256" key="1">
    <source>
        <dbReference type="ARBA" id="ARBA00004167"/>
    </source>
</evidence>
<evidence type="ECO:0000256" key="8">
    <source>
        <dbReference type="SAM" id="Phobius"/>
    </source>
</evidence>
<dbReference type="EMBL" id="BMIY01000009">
    <property type="protein sequence ID" value="GFZ79161.1"/>
    <property type="molecule type" value="Genomic_DNA"/>
</dbReference>
<evidence type="ECO:0000256" key="5">
    <source>
        <dbReference type="ARBA" id="ARBA00023186"/>
    </source>
</evidence>
<dbReference type="OrthoDB" id="9811070at2"/>
<name>A0A916QL04_9GAMM</name>
<dbReference type="Proteomes" id="UP000627715">
    <property type="component" value="Unassembled WGS sequence"/>
</dbReference>
<dbReference type="AlphaFoldDB" id="A0A916QL04"/>
<dbReference type="InterPro" id="IPR001623">
    <property type="entry name" value="DnaJ_domain"/>
</dbReference>
<keyword evidence="4 8" id="KW-0472">Membrane</keyword>
<comment type="subcellular location">
    <subcellularLocation>
        <location evidence="1">Membrane</location>
        <topology evidence="1">Single-pass membrane protein</topology>
    </subcellularLocation>
</comment>
<feature type="domain" description="J" evidence="9">
    <location>
        <begin position="217"/>
        <end position="269"/>
    </location>
</feature>
<keyword evidence="5" id="KW-0143">Chaperone</keyword>
<dbReference type="CDD" id="cd06257">
    <property type="entry name" value="DnaJ"/>
    <property type="match status" value="1"/>
</dbReference>
<feature type="region of interest" description="Disordered" evidence="7">
    <location>
        <begin position="186"/>
        <end position="207"/>
    </location>
</feature>
<evidence type="ECO:0000256" key="7">
    <source>
        <dbReference type="SAM" id="MobiDB-lite"/>
    </source>
</evidence>
<dbReference type="RefSeq" id="WP_068810328.1">
    <property type="nucleotide sequence ID" value="NZ_BMIY01000009.1"/>
</dbReference>
<dbReference type="PANTHER" id="PTHR12763:SF28">
    <property type="entry name" value="GEO10507P1-RELATED"/>
    <property type="match status" value="1"/>
</dbReference>
<evidence type="ECO:0000256" key="2">
    <source>
        <dbReference type="ARBA" id="ARBA00022692"/>
    </source>
</evidence>
<keyword evidence="11" id="KW-1185">Reference proteome</keyword>
<dbReference type="SMART" id="SM00271">
    <property type="entry name" value="DnaJ"/>
    <property type="match status" value="1"/>
</dbReference>
<protein>
    <recommendedName>
        <fullName evidence="9">J domain-containing protein</fullName>
    </recommendedName>
</protein>
<dbReference type="PANTHER" id="PTHR12763">
    <property type="match status" value="1"/>
</dbReference>
<gene>
    <name evidence="10" type="ORF">GCM10011403_22940</name>
</gene>
<feature type="compositionally biased region" description="Low complexity" evidence="7">
    <location>
        <begin position="186"/>
        <end position="199"/>
    </location>
</feature>
<sequence length="269" mass="29855">MIVLIRLLLPALLLVLGWFGLKRLKQHYNLNGQQFTWLVMLSGVAAVVLILIVLGRLPIQAIMAPIAFLATFAMRHAHWLIQLLSVWRSRRGGATRVGGSGESAGEGESGIKTAWLSMTLDHRTADMDGTVRQGQFESRQLSSMDLPELVALATECRDDSDSLQLLEAYLDRRFPQWREQYEDVAGANGNAGHSSGANGRENHRRSGLDNAGMTEALALEILGLQRGAERKAITEAHRRLMQKLHPDRGGSDYLAKRINEARDYLLGHL</sequence>
<dbReference type="SUPFAM" id="SSF46565">
    <property type="entry name" value="Chaperone J-domain"/>
    <property type="match status" value="1"/>
</dbReference>
<dbReference type="PROSITE" id="PS50076">
    <property type="entry name" value="DNAJ_2"/>
    <property type="match status" value="1"/>
</dbReference>
<comment type="caution">
    <text evidence="10">The sequence shown here is derived from an EMBL/GenBank/DDBJ whole genome shotgun (WGS) entry which is preliminary data.</text>
</comment>
<reference evidence="10" key="1">
    <citation type="journal article" date="2014" name="Int. J. Syst. Evol. Microbiol.">
        <title>Complete genome sequence of Corynebacterium casei LMG S-19264T (=DSM 44701T), isolated from a smear-ripened cheese.</title>
        <authorList>
            <consortium name="US DOE Joint Genome Institute (JGI-PGF)"/>
            <person name="Walter F."/>
            <person name="Albersmeier A."/>
            <person name="Kalinowski J."/>
            <person name="Ruckert C."/>
        </authorList>
    </citation>
    <scope>NUCLEOTIDE SEQUENCE</scope>
    <source>
        <strain evidence="10">CGMCC 1.15425</strain>
    </source>
</reference>